<protein>
    <submittedName>
        <fullName evidence="2">Hypothetical_protein</fullName>
    </submittedName>
</protein>
<dbReference type="AlphaFoldDB" id="A0AA86Q1Q3"/>
<reference evidence="2 3" key="2">
    <citation type="submission" date="2024-07" db="EMBL/GenBank/DDBJ databases">
        <authorList>
            <person name="Akdeniz Z."/>
        </authorList>
    </citation>
    <scope>NUCLEOTIDE SEQUENCE [LARGE SCALE GENOMIC DNA]</scope>
</reference>
<dbReference type="EMBL" id="CAXDID020000172">
    <property type="protein sequence ID" value="CAL6047773.1"/>
    <property type="molecule type" value="Genomic_DNA"/>
</dbReference>
<comment type="caution">
    <text evidence="1">The sequence shown here is derived from an EMBL/GenBank/DDBJ whole genome shotgun (WGS) entry which is preliminary data.</text>
</comment>
<evidence type="ECO:0000313" key="1">
    <source>
        <dbReference type="EMBL" id="CAI9949026.1"/>
    </source>
</evidence>
<sequence>MKVDTHLQAFETNSVFARMHVQQVLSVQRCLYEFEGHGTQFPPDKQLLSAQRHKFYVELKFPTVQQQPDWSKRGVAPTGHDTQAALLFHCKGEQAYKANQNKFNISIIGAGNYYQTTKYTIYSQLIQVNFPICTDYKNNWRQLRLLKPSYPIFSIIYYFIQVIFHCFHSDDESIIDKEESRITYAASEDQLVIIKLIMIYCRLGLSQSLNNHYIIAHNQSDVRNRLSLIFSFVFTNNYGSF</sequence>
<evidence type="ECO:0000313" key="3">
    <source>
        <dbReference type="Proteomes" id="UP001642409"/>
    </source>
</evidence>
<proteinExistence type="predicted"/>
<dbReference type="EMBL" id="CATOUU010000792">
    <property type="protein sequence ID" value="CAI9949026.1"/>
    <property type="molecule type" value="Genomic_DNA"/>
</dbReference>
<name>A0AA86Q1Q3_9EUKA</name>
<dbReference type="Proteomes" id="UP001642409">
    <property type="component" value="Unassembled WGS sequence"/>
</dbReference>
<evidence type="ECO:0000313" key="2">
    <source>
        <dbReference type="EMBL" id="CAL6047773.1"/>
    </source>
</evidence>
<gene>
    <name evidence="1" type="ORF">HINF_LOCUS36671</name>
    <name evidence="2" type="ORF">HINF_LOCUS42371</name>
</gene>
<organism evidence="1">
    <name type="scientific">Hexamita inflata</name>
    <dbReference type="NCBI Taxonomy" id="28002"/>
    <lineage>
        <taxon>Eukaryota</taxon>
        <taxon>Metamonada</taxon>
        <taxon>Diplomonadida</taxon>
        <taxon>Hexamitidae</taxon>
        <taxon>Hexamitinae</taxon>
        <taxon>Hexamita</taxon>
    </lineage>
</organism>
<accession>A0AA86Q1Q3</accession>
<keyword evidence="3" id="KW-1185">Reference proteome</keyword>
<reference evidence="1" key="1">
    <citation type="submission" date="2023-06" db="EMBL/GenBank/DDBJ databases">
        <authorList>
            <person name="Kurt Z."/>
        </authorList>
    </citation>
    <scope>NUCLEOTIDE SEQUENCE</scope>
</reference>